<dbReference type="Proteomes" id="UP000217790">
    <property type="component" value="Unassembled WGS sequence"/>
</dbReference>
<name>A0A2H3CHB2_ARMGA</name>
<dbReference type="AlphaFoldDB" id="A0A2H3CHB2"/>
<dbReference type="EMBL" id="KZ293717">
    <property type="protein sequence ID" value="PBK82461.1"/>
    <property type="molecule type" value="Genomic_DNA"/>
</dbReference>
<accession>A0A2H3CHB2</accession>
<sequence length="163" mass="18451">MSILKILSQGIWDIPVKIMLHRLLNIHSYNFQPRLTPWPQFVSKLIHELLSSSKRGEKNMDNKTVAVPGGTVYIAIEAQWWPLPYCWDKWQLFQDFHRKGAGFQHLPCSRQLGDGGVSEDSSEEIVKPGLGMNKQAQSRSCFAFGQSLLDAASLLLLQVRCNA</sequence>
<keyword evidence="2" id="KW-1185">Reference proteome</keyword>
<evidence type="ECO:0000313" key="1">
    <source>
        <dbReference type="EMBL" id="PBK82461.1"/>
    </source>
</evidence>
<evidence type="ECO:0000313" key="2">
    <source>
        <dbReference type="Proteomes" id="UP000217790"/>
    </source>
</evidence>
<reference evidence="2" key="1">
    <citation type="journal article" date="2017" name="Nat. Ecol. Evol.">
        <title>Genome expansion and lineage-specific genetic innovations in the forest pathogenic fungi Armillaria.</title>
        <authorList>
            <person name="Sipos G."/>
            <person name="Prasanna A.N."/>
            <person name="Walter M.C."/>
            <person name="O'Connor E."/>
            <person name="Balint B."/>
            <person name="Krizsan K."/>
            <person name="Kiss B."/>
            <person name="Hess J."/>
            <person name="Varga T."/>
            <person name="Slot J."/>
            <person name="Riley R."/>
            <person name="Boka B."/>
            <person name="Rigling D."/>
            <person name="Barry K."/>
            <person name="Lee J."/>
            <person name="Mihaltcheva S."/>
            <person name="LaButti K."/>
            <person name="Lipzen A."/>
            <person name="Waldron R."/>
            <person name="Moloney N.M."/>
            <person name="Sperisen C."/>
            <person name="Kredics L."/>
            <person name="Vagvoelgyi C."/>
            <person name="Patrignani A."/>
            <person name="Fitzpatrick D."/>
            <person name="Nagy I."/>
            <person name="Doyle S."/>
            <person name="Anderson J.B."/>
            <person name="Grigoriev I.V."/>
            <person name="Gueldener U."/>
            <person name="Muensterkoetter M."/>
            <person name="Nagy L.G."/>
        </authorList>
    </citation>
    <scope>NUCLEOTIDE SEQUENCE [LARGE SCALE GENOMIC DNA]</scope>
    <source>
        <strain evidence="2">Ar21-2</strain>
    </source>
</reference>
<organism evidence="1 2">
    <name type="scientific">Armillaria gallica</name>
    <name type="common">Bulbous honey fungus</name>
    <name type="synonym">Armillaria bulbosa</name>
    <dbReference type="NCBI Taxonomy" id="47427"/>
    <lineage>
        <taxon>Eukaryota</taxon>
        <taxon>Fungi</taxon>
        <taxon>Dikarya</taxon>
        <taxon>Basidiomycota</taxon>
        <taxon>Agaricomycotina</taxon>
        <taxon>Agaricomycetes</taxon>
        <taxon>Agaricomycetidae</taxon>
        <taxon>Agaricales</taxon>
        <taxon>Marasmiineae</taxon>
        <taxon>Physalacriaceae</taxon>
        <taxon>Armillaria</taxon>
    </lineage>
</organism>
<dbReference type="InParanoid" id="A0A2H3CHB2"/>
<gene>
    <name evidence="1" type="ORF">ARMGADRAFT_1038616</name>
</gene>
<proteinExistence type="predicted"/>
<protein>
    <submittedName>
        <fullName evidence="1">Uncharacterized protein</fullName>
    </submittedName>
</protein>